<reference evidence="2 3" key="1">
    <citation type="journal article" date="2014" name="Int. J. Syst. Evol. Microbiol.">
        <title>Complete genome sequence of Corynebacterium casei LMG S-19264T (=DSM 44701T), isolated from a smear-ripened cheese.</title>
        <authorList>
            <consortium name="US DOE Joint Genome Institute (JGI-PGF)"/>
            <person name="Walter F."/>
            <person name="Albersmeier A."/>
            <person name="Kalinowski J."/>
            <person name="Ruckert C."/>
        </authorList>
    </citation>
    <scope>NUCLEOTIDE SEQUENCE [LARGE SCALE GENOMIC DNA]</scope>
    <source>
        <strain evidence="2 3">CGMCC 1.15286</strain>
    </source>
</reference>
<evidence type="ECO:0000256" key="1">
    <source>
        <dbReference type="SAM" id="Phobius"/>
    </source>
</evidence>
<keyword evidence="1" id="KW-1133">Transmembrane helix</keyword>
<dbReference type="EMBL" id="BMHY01000009">
    <property type="protein sequence ID" value="GGG79491.1"/>
    <property type="molecule type" value="Genomic_DNA"/>
</dbReference>
<keyword evidence="1" id="KW-0812">Transmembrane</keyword>
<protein>
    <submittedName>
        <fullName evidence="2">Uncharacterized protein</fullName>
    </submittedName>
</protein>
<sequence>MKSKAYVWAYILSAFWLLALLLYIPHSAMYLSISKLPWAFLIVNLVTHTPILLSLLLADWYTKKQKKQNENS</sequence>
<keyword evidence="1" id="KW-0472">Membrane</keyword>
<dbReference type="AlphaFoldDB" id="A0A917HH88"/>
<organism evidence="2 3">
    <name type="scientific">Paenibacillus radicis</name>
    <name type="common">ex Gao et al. 2016</name>
    <dbReference type="NCBI Taxonomy" id="1737354"/>
    <lineage>
        <taxon>Bacteria</taxon>
        <taxon>Bacillati</taxon>
        <taxon>Bacillota</taxon>
        <taxon>Bacilli</taxon>
        <taxon>Bacillales</taxon>
        <taxon>Paenibacillaceae</taxon>
        <taxon>Paenibacillus</taxon>
    </lineage>
</organism>
<dbReference type="Proteomes" id="UP000600247">
    <property type="component" value="Unassembled WGS sequence"/>
</dbReference>
<gene>
    <name evidence="2" type="ORF">GCM10010918_40700</name>
</gene>
<evidence type="ECO:0000313" key="2">
    <source>
        <dbReference type="EMBL" id="GGG79491.1"/>
    </source>
</evidence>
<dbReference type="RefSeq" id="WP_188891042.1">
    <property type="nucleotide sequence ID" value="NZ_BMHY01000009.1"/>
</dbReference>
<feature type="transmembrane region" description="Helical" evidence="1">
    <location>
        <begin position="7"/>
        <end position="24"/>
    </location>
</feature>
<proteinExistence type="predicted"/>
<keyword evidence="3" id="KW-1185">Reference proteome</keyword>
<evidence type="ECO:0000313" key="3">
    <source>
        <dbReference type="Proteomes" id="UP000600247"/>
    </source>
</evidence>
<accession>A0A917HH88</accession>
<comment type="caution">
    <text evidence="2">The sequence shown here is derived from an EMBL/GenBank/DDBJ whole genome shotgun (WGS) entry which is preliminary data.</text>
</comment>
<feature type="transmembrane region" description="Helical" evidence="1">
    <location>
        <begin position="36"/>
        <end position="58"/>
    </location>
</feature>
<name>A0A917HH88_9BACL</name>